<keyword evidence="2" id="KW-1185">Reference proteome</keyword>
<reference evidence="2" key="1">
    <citation type="journal article" date="2019" name="Int. J. Syst. Evol. Microbiol.">
        <title>The Global Catalogue of Microorganisms (GCM) 10K type strain sequencing project: providing services to taxonomists for standard genome sequencing and annotation.</title>
        <authorList>
            <consortium name="The Broad Institute Genomics Platform"/>
            <consortium name="The Broad Institute Genome Sequencing Center for Infectious Disease"/>
            <person name="Wu L."/>
            <person name="Ma J."/>
        </authorList>
    </citation>
    <scope>NUCLEOTIDE SEQUENCE [LARGE SCALE GENOMIC DNA]</scope>
    <source>
        <strain evidence="2">CGMCC 1.7003</strain>
    </source>
</reference>
<dbReference type="Proteomes" id="UP000659697">
    <property type="component" value="Unassembled WGS sequence"/>
</dbReference>
<gene>
    <name evidence="1" type="ORF">GCM10010919_22430</name>
</gene>
<dbReference type="RefSeq" id="WP_189433105.1">
    <property type="nucleotide sequence ID" value="NZ_BNAO01000005.1"/>
</dbReference>
<dbReference type="EMBL" id="BNAO01000005">
    <property type="protein sequence ID" value="GHG71288.1"/>
    <property type="molecule type" value="Genomic_DNA"/>
</dbReference>
<name>A0ABQ3L0E2_9ALTE</name>
<proteinExistence type="predicted"/>
<accession>A0ABQ3L0E2</accession>
<protein>
    <submittedName>
        <fullName evidence="1">Uncharacterized protein</fullName>
    </submittedName>
</protein>
<organism evidence="1 2">
    <name type="scientific">Alishewanella longhuensis</name>
    <dbReference type="NCBI Taxonomy" id="1091037"/>
    <lineage>
        <taxon>Bacteria</taxon>
        <taxon>Pseudomonadati</taxon>
        <taxon>Pseudomonadota</taxon>
        <taxon>Gammaproteobacteria</taxon>
        <taxon>Alteromonadales</taxon>
        <taxon>Alteromonadaceae</taxon>
        <taxon>Alishewanella</taxon>
    </lineage>
</organism>
<comment type="caution">
    <text evidence="1">The sequence shown here is derived from an EMBL/GenBank/DDBJ whole genome shotgun (WGS) entry which is preliminary data.</text>
</comment>
<evidence type="ECO:0000313" key="2">
    <source>
        <dbReference type="Proteomes" id="UP000659697"/>
    </source>
</evidence>
<sequence length="364" mass="41455">MRLRIIIGSLSLLLLIGVLFLSSYFYRTTLSPKRLSPEIPSLAIESPEPLQLSRHALEASAQNSEHHVESRFPEARAPNVQQKMRFEDDWCIAAVDLDQHEFAYYQRELNDWALTRGQIRLPHPWLPDLPLDELGQYILPYIDASKAELLSQIRADNEFAMLLALSRDEISLTQRQEIAQRLVTKGHTGNALSHLVIHELIHAEMEYKKQGVINAAIEASLHRIMAYVAYGIEHGDLSASHTYLSFTSRTDFSLALSHYFSSTTTNKVPQYFDELKHIIEQARSKNPISLPSFNGLPKAAKHQYERILARLYVDFPAQMQSLQLSLATSVGDRLTPSDCVNKQVTFFSELEQRARDRRNAASTE</sequence>
<evidence type="ECO:0000313" key="1">
    <source>
        <dbReference type="EMBL" id="GHG71288.1"/>
    </source>
</evidence>